<evidence type="ECO:0000313" key="10">
    <source>
        <dbReference type="EMBL" id="ACA58660.1"/>
    </source>
</evidence>
<accession>B1I1P8</accession>
<dbReference type="PRINTS" id="PR00368">
    <property type="entry name" value="FADPNR"/>
</dbReference>
<dbReference type="Gene3D" id="3.30.70.20">
    <property type="match status" value="2"/>
</dbReference>
<dbReference type="PANTHER" id="PTHR43498">
    <property type="entry name" value="FERREDOXIN:COB-COM HETERODISULFIDE REDUCTASE SUBUNIT A"/>
    <property type="match status" value="1"/>
</dbReference>
<evidence type="ECO:0000256" key="5">
    <source>
        <dbReference type="ARBA" id="ARBA00022827"/>
    </source>
</evidence>
<keyword evidence="11" id="KW-1185">Reference proteome</keyword>
<evidence type="ECO:0000256" key="7">
    <source>
        <dbReference type="ARBA" id="ARBA00023004"/>
    </source>
</evidence>
<dbReference type="KEGG" id="dau:Daud_0092"/>
<gene>
    <name evidence="10" type="ordered locus">Daud_0092</name>
</gene>
<proteinExistence type="inferred from homology"/>
<evidence type="ECO:0000256" key="6">
    <source>
        <dbReference type="ARBA" id="ARBA00023002"/>
    </source>
</evidence>
<evidence type="ECO:0000256" key="8">
    <source>
        <dbReference type="ARBA" id="ARBA00023014"/>
    </source>
</evidence>
<dbReference type="PROSITE" id="PS00198">
    <property type="entry name" value="4FE4S_FER_1"/>
    <property type="match status" value="3"/>
</dbReference>
<dbReference type="STRING" id="477974.Daud_0092"/>
<dbReference type="EMBL" id="CP000860">
    <property type="protein sequence ID" value="ACA58660.1"/>
    <property type="molecule type" value="Genomic_DNA"/>
</dbReference>
<keyword evidence="5" id="KW-0285">Flavoprotein</keyword>
<dbReference type="PANTHER" id="PTHR43498:SF1">
    <property type="entry name" value="COB--COM HETERODISULFIDE REDUCTASE IRON-SULFUR SUBUNIT A"/>
    <property type="match status" value="1"/>
</dbReference>
<dbReference type="GO" id="GO:0051539">
    <property type="term" value="F:4 iron, 4 sulfur cluster binding"/>
    <property type="evidence" value="ECO:0007669"/>
    <property type="project" value="UniProtKB-KW"/>
</dbReference>
<dbReference type="Proteomes" id="UP000008544">
    <property type="component" value="Chromosome"/>
</dbReference>
<comment type="similarity">
    <text evidence="2">Belongs to the HdrA family.</text>
</comment>
<keyword evidence="4" id="KW-0479">Metal-binding</keyword>
<dbReference type="InterPro" id="IPR039650">
    <property type="entry name" value="HdrA-like"/>
</dbReference>
<dbReference type="AlphaFoldDB" id="B1I1P8"/>
<evidence type="ECO:0000313" key="11">
    <source>
        <dbReference type="Proteomes" id="UP000008544"/>
    </source>
</evidence>
<comment type="cofactor">
    <cofactor evidence="1">
        <name>FAD</name>
        <dbReference type="ChEBI" id="CHEBI:57692"/>
    </cofactor>
</comment>
<keyword evidence="5" id="KW-0274">FAD</keyword>
<keyword evidence="6" id="KW-0560">Oxidoreductase</keyword>
<reference evidence="10 11" key="2">
    <citation type="journal article" date="2008" name="Science">
        <title>Environmental genomics reveals a single-species ecosystem deep within Earth.</title>
        <authorList>
            <person name="Chivian D."/>
            <person name="Brodie E.L."/>
            <person name="Alm E.J."/>
            <person name="Culley D.E."/>
            <person name="Dehal P.S."/>
            <person name="Desantis T.Z."/>
            <person name="Gihring T.M."/>
            <person name="Lapidus A."/>
            <person name="Lin L.H."/>
            <person name="Lowry S.R."/>
            <person name="Moser D.P."/>
            <person name="Richardson P.M."/>
            <person name="Southam G."/>
            <person name="Wanger G."/>
            <person name="Pratt L.M."/>
            <person name="Andersen G.L."/>
            <person name="Hazen T.C."/>
            <person name="Brockman F.J."/>
            <person name="Arkin A.P."/>
            <person name="Onstott T.C."/>
        </authorList>
    </citation>
    <scope>NUCLEOTIDE SEQUENCE [LARGE SCALE GENOMIC DNA]</scope>
    <source>
        <strain evidence="10 11">MP104C</strain>
    </source>
</reference>
<reference evidence="11" key="1">
    <citation type="submission" date="2007-10" db="EMBL/GenBank/DDBJ databases">
        <title>Complete sequence of chromosome of Desulforudis audaxviator MP104C.</title>
        <authorList>
            <person name="Copeland A."/>
            <person name="Lucas S."/>
            <person name="Lapidus A."/>
            <person name="Barry K."/>
            <person name="Glavina del Rio T."/>
            <person name="Dalin E."/>
            <person name="Tice H."/>
            <person name="Bruce D."/>
            <person name="Pitluck S."/>
            <person name="Lowry S.R."/>
            <person name="Larimer F."/>
            <person name="Land M.L."/>
            <person name="Hauser L."/>
            <person name="Kyrpides N."/>
            <person name="Ivanova N.N."/>
            <person name="Richardson P."/>
        </authorList>
    </citation>
    <scope>NUCLEOTIDE SEQUENCE [LARGE SCALE GENOMIC DNA]</scope>
    <source>
        <strain evidence="11">MP104C</strain>
    </source>
</reference>
<dbReference type="eggNOG" id="COG1148">
    <property type="taxonomic scope" value="Bacteria"/>
</dbReference>
<name>B1I1P8_DESAP</name>
<dbReference type="OrthoDB" id="135003at2"/>
<evidence type="ECO:0000256" key="2">
    <source>
        <dbReference type="ARBA" id="ARBA00006561"/>
    </source>
</evidence>
<protein>
    <submittedName>
        <fullName evidence="10">4Fe-4S ferredoxin, iron-sulfur binding domain protein</fullName>
    </submittedName>
</protein>
<dbReference type="Pfam" id="PF12838">
    <property type="entry name" value="Fer4_7"/>
    <property type="match status" value="1"/>
</dbReference>
<evidence type="ECO:0000256" key="3">
    <source>
        <dbReference type="ARBA" id="ARBA00022485"/>
    </source>
</evidence>
<keyword evidence="3" id="KW-0004">4Fe-4S</keyword>
<evidence type="ECO:0000259" key="9">
    <source>
        <dbReference type="PROSITE" id="PS51379"/>
    </source>
</evidence>
<dbReference type="RefSeq" id="WP_012301254.1">
    <property type="nucleotide sequence ID" value="NC_010424.1"/>
</dbReference>
<sequence>MPDKIGSVMVVGGGIAGVQASLDLAEAGYYVYLVEASTAIGGTMAQLDKTFPTNDCSMCILSPKLVECDRHPNIEIITLANLIDLQGEAGNFKATVFQKPRYVDADKCVACGDCAAKCPVKVSDEFNEGLEIRKIIANKYPQAVPNTYAITHPEKCLYLTKGVQTGKPVCLLCQKACGKDAINWEDKEKTFSLDVGAVILAPGFDEFDPKTIKTLGYGTLKNVVTSIEFERILSASGPFQGHVVRPSDHQEAKKVAWIQCVGSRDRSIGCSYCSSVCCTYAIKEAMIAKEHGEMDATIFFMDMRTYGKGFEAYYNRAQEETGIRFIRSRSFELGPGSSEHTVKIRYSDEGGEIKHEEFDIVVLSVGLRPSSKAMETAKRIGVDLNQHGFAATTTSAPVETSRPGVFVCGTFHGPMDIPTAVMQASAAASGAGTLLAEARGTLVKSEEPVAEMDVSGQEPRIGVFVCHCGINIGSTVDVPSVVEYIKNAPNVVYAEENLYSCSSDTQDKIKEIILEHKLNRVVVASCTPRTHEPLFRATCASAGLNPFLFEMGNIREHCSWVHMKDKEAATAKAKEIVNRAVAKARLLEPLQTVTIGVNKDALVIGGGIAGMNAALDLANQGFKVSLVEKSDQLGGMARRIHVNLEGMDVGAYLDGLIGAVNANPNITVYTGAKITDVSGYVGNFITTIDVGGQPKDIEHGAVIIAIGGKELKPSEYLYGQDDRVLTGLELEAELVKGTDRAKRAKNFVMINCVGSREPDRVYCSRICCSESVKNALKAKALNPDASVYVLYRDMRTYSFKEDYYEEARRKGVIFLRYDPAGKPVVSNAGGNLTVTVTDPILGETFVIDADLVGLAAATLPPDDSRDIGQLYKVCGDYDGGFFLEAHMKLRPVDFATDGVFVAGLAHGPKFIEESIAQARAAAARAATVLTKDLLVGGGAVAKVDKDKCSGCRICVTVCPYSAISFLEAQNVAEVNEVLCKGCGTCAAACPSHAAEHQGFKDEQLFAEIEAFLV</sequence>
<keyword evidence="7" id="KW-0408">Iron</keyword>
<keyword evidence="8" id="KW-0411">Iron-sulfur</keyword>
<dbReference type="InterPro" id="IPR017896">
    <property type="entry name" value="4Fe4S_Fe-S-bd"/>
</dbReference>
<feature type="domain" description="4Fe-4S ferredoxin-type" evidence="9">
    <location>
        <begin position="99"/>
        <end position="129"/>
    </location>
</feature>
<dbReference type="GO" id="GO:0016491">
    <property type="term" value="F:oxidoreductase activity"/>
    <property type="evidence" value="ECO:0007669"/>
    <property type="project" value="UniProtKB-KW"/>
</dbReference>
<feature type="domain" description="4Fe-4S ferredoxin-type" evidence="9">
    <location>
        <begin position="970"/>
        <end position="999"/>
    </location>
</feature>
<dbReference type="Pfam" id="PF13450">
    <property type="entry name" value="NAD_binding_8"/>
    <property type="match status" value="1"/>
</dbReference>
<dbReference type="GO" id="GO:0046872">
    <property type="term" value="F:metal ion binding"/>
    <property type="evidence" value="ECO:0007669"/>
    <property type="project" value="UniProtKB-KW"/>
</dbReference>
<feature type="domain" description="4Fe-4S ferredoxin-type" evidence="9">
    <location>
        <begin position="939"/>
        <end position="968"/>
    </location>
</feature>
<organism evidence="10 11">
    <name type="scientific">Desulforudis audaxviator (strain MP104C)</name>
    <dbReference type="NCBI Taxonomy" id="477974"/>
    <lineage>
        <taxon>Bacteria</taxon>
        <taxon>Bacillati</taxon>
        <taxon>Bacillota</taxon>
        <taxon>Clostridia</taxon>
        <taxon>Thermoanaerobacterales</taxon>
        <taxon>Candidatus Desulforudaceae</taxon>
        <taxon>Candidatus Desulforudis</taxon>
    </lineage>
</organism>
<dbReference type="Pfam" id="PF07992">
    <property type="entry name" value="Pyr_redox_2"/>
    <property type="match status" value="1"/>
</dbReference>
<dbReference type="SUPFAM" id="SSF54862">
    <property type="entry name" value="4Fe-4S ferredoxins"/>
    <property type="match status" value="1"/>
</dbReference>
<dbReference type="SUPFAM" id="SSF51905">
    <property type="entry name" value="FAD/NAD(P)-binding domain"/>
    <property type="match status" value="2"/>
</dbReference>
<dbReference type="PROSITE" id="PS51379">
    <property type="entry name" value="4FE4S_FER_2"/>
    <property type="match status" value="3"/>
</dbReference>
<evidence type="ECO:0000256" key="1">
    <source>
        <dbReference type="ARBA" id="ARBA00001974"/>
    </source>
</evidence>
<dbReference type="InterPro" id="IPR023753">
    <property type="entry name" value="FAD/NAD-binding_dom"/>
</dbReference>
<evidence type="ECO:0000256" key="4">
    <source>
        <dbReference type="ARBA" id="ARBA00022723"/>
    </source>
</evidence>
<dbReference type="InterPro" id="IPR036188">
    <property type="entry name" value="FAD/NAD-bd_sf"/>
</dbReference>
<dbReference type="Gene3D" id="3.40.50.720">
    <property type="entry name" value="NAD(P)-binding Rossmann-like Domain"/>
    <property type="match status" value="1"/>
</dbReference>
<dbReference type="Gene3D" id="3.50.50.60">
    <property type="entry name" value="FAD/NAD(P)-binding domain"/>
    <property type="match status" value="3"/>
</dbReference>
<dbReference type="HOGENOM" id="CLU_004231_2_0_9"/>
<dbReference type="InterPro" id="IPR017900">
    <property type="entry name" value="4Fe4S_Fe_S_CS"/>
</dbReference>